<evidence type="ECO:0000256" key="1">
    <source>
        <dbReference type="SAM" id="Phobius"/>
    </source>
</evidence>
<proteinExistence type="predicted"/>
<dbReference type="Proteomes" id="UP001589844">
    <property type="component" value="Unassembled WGS sequence"/>
</dbReference>
<evidence type="ECO:0000313" key="3">
    <source>
        <dbReference type="Proteomes" id="UP001589844"/>
    </source>
</evidence>
<gene>
    <name evidence="2" type="ORF">ACFFJH_11045</name>
</gene>
<feature type="transmembrane region" description="Helical" evidence="1">
    <location>
        <begin position="34"/>
        <end position="58"/>
    </location>
</feature>
<sequence>MTTLSAIIFVFSVITANALLYLSNRHQACLSQPLAFTPWFYCGCVIHLHAFFIAYSYLNPLAASFAHLITTMLSLGLIPFVSLLVGKKSHDTRHR</sequence>
<organism evidence="2 3">
    <name type="scientific">Undibacterium danionis</name>
    <dbReference type="NCBI Taxonomy" id="1812100"/>
    <lineage>
        <taxon>Bacteria</taxon>
        <taxon>Pseudomonadati</taxon>
        <taxon>Pseudomonadota</taxon>
        <taxon>Betaproteobacteria</taxon>
        <taxon>Burkholderiales</taxon>
        <taxon>Oxalobacteraceae</taxon>
        <taxon>Undibacterium</taxon>
    </lineage>
</organism>
<keyword evidence="1" id="KW-0812">Transmembrane</keyword>
<dbReference type="EMBL" id="JBHLXJ010000012">
    <property type="protein sequence ID" value="MFC0350344.1"/>
    <property type="molecule type" value="Genomic_DNA"/>
</dbReference>
<evidence type="ECO:0000313" key="2">
    <source>
        <dbReference type="EMBL" id="MFC0350344.1"/>
    </source>
</evidence>
<keyword evidence="1" id="KW-0472">Membrane</keyword>
<keyword evidence="1" id="KW-1133">Transmembrane helix</keyword>
<dbReference type="RefSeq" id="WP_390212538.1">
    <property type="nucleotide sequence ID" value="NZ_JBHLXJ010000012.1"/>
</dbReference>
<keyword evidence="3" id="KW-1185">Reference proteome</keyword>
<comment type="caution">
    <text evidence="2">The sequence shown here is derived from an EMBL/GenBank/DDBJ whole genome shotgun (WGS) entry which is preliminary data.</text>
</comment>
<accession>A0ABV6IEU1</accession>
<protein>
    <submittedName>
        <fullName evidence="2">Uncharacterized protein</fullName>
    </submittedName>
</protein>
<feature type="transmembrane region" description="Helical" evidence="1">
    <location>
        <begin position="64"/>
        <end position="85"/>
    </location>
</feature>
<feature type="transmembrane region" description="Helical" evidence="1">
    <location>
        <begin position="6"/>
        <end position="22"/>
    </location>
</feature>
<reference evidence="2 3" key="1">
    <citation type="submission" date="2024-09" db="EMBL/GenBank/DDBJ databases">
        <authorList>
            <person name="Sun Q."/>
            <person name="Mori K."/>
        </authorList>
    </citation>
    <scope>NUCLEOTIDE SEQUENCE [LARGE SCALE GENOMIC DNA]</scope>
    <source>
        <strain evidence="2 3">CCM 8677</strain>
    </source>
</reference>
<name>A0ABV6IEU1_9BURK</name>